<evidence type="ECO:0000313" key="2">
    <source>
        <dbReference type="EMBL" id="KAK9952924.1"/>
    </source>
</evidence>
<dbReference type="Pfam" id="PF18078">
    <property type="entry name" value="Thioredoxin_11"/>
    <property type="match status" value="1"/>
</dbReference>
<dbReference type="Pfam" id="PF21109">
    <property type="entry name" value="Stonustoxin_helical"/>
    <property type="match status" value="2"/>
</dbReference>
<gene>
    <name evidence="2" type="ORF">ABG768_016952</name>
</gene>
<evidence type="ECO:0000259" key="1">
    <source>
        <dbReference type="PROSITE" id="PS50853"/>
    </source>
</evidence>
<feature type="domain" description="Fibronectin type-III" evidence="1">
    <location>
        <begin position="497"/>
        <end position="590"/>
    </location>
</feature>
<keyword evidence="3" id="KW-1185">Reference proteome</keyword>
<dbReference type="Proteomes" id="UP001479290">
    <property type="component" value="Unassembled WGS sequence"/>
</dbReference>
<proteinExistence type="predicted"/>
<dbReference type="Gene3D" id="2.60.40.10">
    <property type="entry name" value="Immunoglobulins"/>
    <property type="match status" value="1"/>
</dbReference>
<dbReference type="PROSITE" id="PS50853">
    <property type="entry name" value="FN3"/>
    <property type="match status" value="1"/>
</dbReference>
<dbReference type="SUPFAM" id="SSF49265">
    <property type="entry name" value="Fibronectin type III"/>
    <property type="match status" value="1"/>
</dbReference>
<dbReference type="InterPro" id="IPR048997">
    <property type="entry name" value="Stonustoxin-like_helical"/>
</dbReference>
<dbReference type="InterPro" id="IPR056072">
    <property type="entry name" value="SNTX_MACPF/CDC-like_dom"/>
</dbReference>
<sequence length="644" mass="72878">MDPVGVNSIETAALGRPFQLGMLYDCRRDALVPGIRLWSKEQLQQNISIKPQINTDFTVTASDSIEDKSRLLNIDGCLKLSILGGLISLSGAANFLKDTKKSFNQQRLTLHYHSTTKFEELIMNHFASGDMAHYENDVATHVVTAVLYGADACFVFDREVSSDEDKRAIAGDVETVFGKLISISAGANINLNDNQKTAGQKFKCTFYGDFQLPCNPTSFEDAMKVFEELPKLLGGNKELVVPLRVWLYPLDKLFSKIVKFQHEISIGLSTDIESVIESLSTTEMKCSDLLTDTPASTFTAFHDKVNDMKKNCYQCRLSLVKKLGSLLPKIRGKFIEDSALIDLLHEHEESPFERSALEQWLKEKEEESDIIKTLLTQLNDFGAMVEINLNKILMNLEVKHLVSYTFTSLSWTDLLLSKQKAFLSPSTTGENEENKTWLTPDIQKTMRNNLKLFKNLIDSQDCKSVKFIVSSKEMENNPGSCILLYENESNEAVCFTPPSKPDCPIIEDVRCSQVVLKVSPPCPATEELKLLYKMKEEEDWRSQTVSKNQNTVTLTDLRPDTEYNIKCAAVGKLNYTVDSDVTRLTVINQNLIKAKESAIENLNWTENKCSELLKNTRETTFSALHKKIQDMRQNCQMYRQEFSD</sequence>
<dbReference type="Pfam" id="PF24674">
    <property type="entry name" value="MACPF_SNTX"/>
    <property type="match status" value="1"/>
</dbReference>
<reference evidence="2 3" key="1">
    <citation type="submission" date="2024-05" db="EMBL/GenBank/DDBJ databases">
        <title>A high-quality chromosomal-level genome assembly of Topmouth culter (Culter alburnus).</title>
        <authorList>
            <person name="Zhao H."/>
        </authorList>
    </citation>
    <scope>NUCLEOTIDE SEQUENCE [LARGE SCALE GENOMIC DNA]</scope>
    <source>
        <strain evidence="2">CATC2023</strain>
        <tissue evidence="2">Muscle</tissue>
    </source>
</reference>
<evidence type="ECO:0000313" key="3">
    <source>
        <dbReference type="Proteomes" id="UP001479290"/>
    </source>
</evidence>
<dbReference type="AlphaFoldDB" id="A0AAW1YXI2"/>
<name>A0AAW1YXI2_CULAL</name>
<dbReference type="InterPro" id="IPR013783">
    <property type="entry name" value="Ig-like_fold"/>
</dbReference>
<protein>
    <recommendedName>
        <fullName evidence="1">Fibronectin type-III domain-containing protein</fullName>
    </recommendedName>
</protein>
<dbReference type="InterPro" id="IPR036116">
    <property type="entry name" value="FN3_sf"/>
</dbReference>
<dbReference type="InterPro" id="IPR052090">
    <property type="entry name" value="Cytolytic_pore-forming_toxin"/>
</dbReference>
<organism evidence="2 3">
    <name type="scientific">Culter alburnus</name>
    <name type="common">Topmouth culter</name>
    <dbReference type="NCBI Taxonomy" id="194366"/>
    <lineage>
        <taxon>Eukaryota</taxon>
        <taxon>Metazoa</taxon>
        <taxon>Chordata</taxon>
        <taxon>Craniata</taxon>
        <taxon>Vertebrata</taxon>
        <taxon>Euteleostomi</taxon>
        <taxon>Actinopterygii</taxon>
        <taxon>Neopterygii</taxon>
        <taxon>Teleostei</taxon>
        <taxon>Ostariophysi</taxon>
        <taxon>Cypriniformes</taxon>
        <taxon>Xenocyprididae</taxon>
        <taxon>Xenocypridinae</taxon>
        <taxon>Culter</taxon>
    </lineage>
</organism>
<accession>A0AAW1YXI2</accession>
<dbReference type="CDD" id="cd00063">
    <property type="entry name" value="FN3"/>
    <property type="match status" value="1"/>
</dbReference>
<comment type="caution">
    <text evidence="2">The sequence shown here is derived from an EMBL/GenBank/DDBJ whole genome shotgun (WGS) entry which is preliminary data.</text>
</comment>
<dbReference type="EMBL" id="JAWDJR010000023">
    <property type="protein sequence ID" value="KAK9952924.1"/>
    <property type="molecule type" value="Genomic_DNA"/>
</dbReference>
<dbReference type="PANTHER" id="PTHR31594:SF15">
    <property type="entry name" value="VERRUCOTOXIN SUBUNIT BETA ISOFORM X1-RELATED"/>
    <property type="match status" value="1"/>
</dbReference>
<dbReference type="InterPro" id="IPR003961">
    <property type="entry name" value="FN3_dom"/>
</dbReference>
<dbReference type="PANTHER" id="PTHR31594">
    <property type="entry name" value="AIG1-TYPE G DOMAIN-CONTAINING PROTEIN"/>
    <property type="match status" value="1"/>
</dbReference>
<dbReference type="InterPro" id="IPR040581">
    <property type="entry name" value="Thioredoxin_11"/>
</dbReference>